<dbReference type="GO" id="GO:0046872">
    <property type="term" value="F:metal ion binding"/>
    <property type="evidence" value="ECO:0007669"/>
    <property type="project" value="UniProtKB-KW"/>
</dbReference>
<dbReference type="RefSeq" id="WP_114031561.1">
    <property type="nucleotide sequence ID" value="NZ_QOIL01000016.1"/>
</dbReference>
<keyword evidence="11" id="KW-0804">Transcription</keyword>
<evidence type="ECO:0000256" key="8">
    <source>
        <dbReference type="ARBA" id="ARBA00023015"/>
    </source>
</evidence>
<comment type="similarity">
    <text evidence="3">Belongs to the WhiB family.</text>
</comment>
<evidence type="ECO:0000259" key="12">
    <source>
        <dbReference type="PROSITE" id="PS51674"/>
    </source>
</evidence>
<comment type="cofactor">
    <cofactor evidence="1">
        <name>[4Fe-4S] cluster</name>
        <dbReference type="ChEBI" id="CHEBI:49883"/>
    </cofactor>
</comment>
<evidence type="ECO:0000256" key="2">
    <source>
        <dbReference type="ARBA" id="ARBA00004496"/>
    </source>
</evidence>
<gene>
    <name evidence="13" type="ORF">DQ384_26240</name>
</gene>
<evidence type="ECO:0000256" key="1">
    <source>
        <dbReference type="ARBA" id="ARBA00001966"/>
    </source>
</evidence>
<dbReference type="GO" id="GO:0047134">
    <property type="term" value="F:protein-disulfide reductase [NAD(P)H] activity"/>
    <property type="evidence" value="ECO:0007669"/>
    <property type="project" value="TreeGrafter"/>
</dbReference>
<keyword evidence="6" id="KW-0408">Iron</keyword>
<dbReference type="GO" id="GO:0045454">
    <property type="term" value="P:cell redox homeostasis"/>
    <property type="evidence" value="ECO:0007669"/>
    <property type="project" value="TreeGrafter"/>
</dbReference>
<evidence type="ECO:0000256" key="10">
    <source>
        <dbReference type="ARBA" id="ARBA00023157"/>
    </source>
</evidence>
<accession>A0A367FBH7</accession>
<evidence type="ECO:0000256" key="5">
    <source>
        <dbReference type="ARBA" id="ARBA00022723"/>
    </source>
</evidence>
<name>A0A367FBH7_9ACTN</name>
<proteinExistence type="inferred from homology"/>
<dbReference type="GO" id="GO:0005737">
    <property type="term" value="C:cytoplasm"/>
    <property type="evidence" value="ECO:0007669"/>
    <property type="project" value="UniProtKB-SubCell"/>
</dbReference>
<dbReference type="EMBL" id="QOIL01000016">
    <property type="protein sequence ID" value="RCG27222.1"/>
    <property type="molecule type" value="Genomic_DNA"/>
</dbReference>
<dbReference type="PROSITE" id="PS51674">
    <property type="entry name" value="4FE4S_WBL"/>
    <property type="match status" value="1"/>
</dbReference>
<dbReference type="Proteomes" id="UP000253094">
    <property type="component" value="Unassembled WGS sequence"/>
</dbReference>
<evidence type="ECO:0000256" key="6">
    <source>
        <dbReference type="ARBA" id="ARBA00023004"/>
    </source>
</evidence>
<dbReference type="GO" id="GO:0051539">
    <property type="term" value="F:4 iron, 4 sulfur cluster binding"/>
    <property type="evidence" value="ECO:0007669"/>
    <property type="project" value="UniProtKB-KW"/>
</dbReference>
<dbReference type="GO" id="GO:0045892">
    <property type="term" value="P:negative regulation of DNA-templated transcription"/>
    <property type="evidence" value="ECO:0007669"/>
    <property type="project" value="TreeGrafter"/>
</dbReference>
<keyword evidence="4" id="KW-0004">4Fe-4S</keyword>
<dbReference type="Pfam" id="PF02467">
    <property type="entry name" value="Whib"/>
    <property type="match status" value="1"/>
</dbReference>
<feature type="domain" description="4Fe-4S Wbl-type" evidence="12">
    <location>
        <begin position="8"/>
        <end position="70"/>
    </location>
</feature>
<keyword evidence="5" id="KW-0479">Metal-binding</keyword>
<keyword evidence="9" id="KW-0238">DNA-binding</keyword>
<evidence type="ECO:0000256" key="4">
    <source>
        <dbReference type="ARBA" id="ARBA00022485"/>
    </source>
</evidence>
<evidence type="ECO:0000256" key="7">
    <source>
        <dbReference type="ARBA" id="ARBA00023014"/>
    </source>
</evidence>
<dbReference type="InterPro" id="IPR034768">
    <property type="entry name" value="4FE4S_WBL"/>
</dbReference>
<keyword evidence="8" id="KW-0805">Transcription regulation</keyword>
<reference evidence="13 14" key="1">
    <citation type="submission" date="2018-06" db="EMBL/GenBank/DDBJ databases">
        <title>Sphaerisporangium craniellae sp. nov., isolated from a marine sponge in the South China Sea.</title>
        <authorList>
            <person name="Li L."/>
        </authorList>
    </citation>
    <scope>NUCLEOTIDE SEQUENCE [LARGE SCALE GENOMIC DNA]</scope>
    <source>
        <strain evidence="13 14">CCTCC AA 208026</strain>
    </source>
</reference>
<keyword evidence="7" id="KW-0411">Iron-sulfur</keyword>
<keyword evidence="14" id="KW-1185">Reference proteome</keyword>
<dbReference type="GO" id="GO:0003677">
    <property type="term" value="F:DNA binding"/>
    <property type="evidence" value="ECO:0007669"/>
    <property type="project" value="UniProtKB-KW"/>
</dbReference>
<keyword evidence="10" id="KW-1015">Disulfide bond</keyword>
<evidence type="ECO:0000256" key="11">
    <source>
        <dbReference type="ARBA" id="ARBA00023163"/>
    </source>
</evidence>
<evidence type="ECO:0000256" key="9">
    <source>
        <dbReference type="ARBA" id="ARBA00023125"/>
    </source>
</evidence>
<dbReference type="PANTHER" id="PTHR38839">
    <property type="entry name" value="TRANSCRIPTIONAL REGULATOR WHID-RELATED"/>
    <property type="match status" value="1"/>
</dbReference>
<dbReference type="OrthoDB" id="8104048at2"/>
<dbReference type="AlphaFoldDB" id="A0A367FBH7"/>
<evidence type="ECO:0000313" key="14">
    <source>
        <dbReference type="Proteomes" id="UP000253094"/>
    </source>
</evidence>
<sequence>MTWQKRGACRDEDPELFHPVSDLLSEQIERARAVCRSCPVYAECLDYVVTNPAKARYGIWAATTESERRAMRTPERTAVR</sequence>
<protein>
    <submittedName>
        <fullName evidence="13">WhiB family transcriptional regulator</fullName>
    </submittedName>
</protein>
<comment type="subcellular location">
    <subcellularLocation>
        <location evidence="2">Cytoplasm</location>
    </subcellularLocation>
</comment>
<comment type="caution">
    <text evidence="13">The sequence shown here is derived from an EMBL/GenBank/DDBJ whole genome shotgun (WGS) entry which is preliminary data.</text>
</comment>
<organism evidence="13 14">
    <name type="scientific">Sphaerisporangium album</name>
    <dbReference type="NCBI Taxonomy" id="509200"/>
    <lineage>
        <taxon>Bacteria</taxon>
        <taxon>Bacillati</taxon>
        <taxon>Actinomycetota</taxon>
        <taxon>Actinomycetes</taxon>
        <taxon>Streptosporangiales</taxon>
        <taxon>Streptosporangiaceae</taxon>
        <taxon>Sphaerisporangium</taxon>
    </lineage>
</organism>
<evidence type="ECO:0000256" key="3">
    <source>
        <dbReference type="ARBA" id="ARBA00006597"/>
    </source>
</evidence>
<dbReference type="InterPro" id="IPR003482">
    <property type="entry name" value="Whib"/>
</dbReference>
<evidence type="ECO:0000313" key="13">
    <source>
        <dbReference type="EMBL" id="RCG27222.1"/>
    </source>
</evidence>